<evidence type="ECO:0000313" key="4">
    <source>
        <dbReference type="Proteomes" id="UP000696485"/>
    </source>
</evidence>
<keyword evidence="4" id="KW-1185">Reference proteome</keyword>
<evidence type="ECO:0000313" key="3">
    <source>
        <dbReference type="EMBL" id="KAF9322934.1"/>
    </source>
</evidence>
<protein>
    <submittedName>
        <fullName evidence="3">Uncharacterized protein</fullName>
    </submittedName>
</protein>
<feature type="compositionally biased region" description="Low complexity" evidence="2">
    <location>
        <begin position="166"/>
        <end position="178"/>
    </location>
</feature>
<accession>A0A9P5S9R9</accession>
<reference evidence="3" key="1">
    <citation type="journal article" date="2020" name="Fungal Divers.">
        <title>Resolving the Mortierellaceae phylogeny through synthesis of multi-gene phylogenetics and phylogenomics.</title>
        <authorList>
            <person name="Vandepol N."/>
            <person name="Liber J."/>
            <person name="Desiro A."/>
            <person name="Na H."/>
            <person name="Kennedy M."/>
            <person name="Barry K."/>
            <person name="Grigoriev I.V."/>
            <person name="Miller A.N."/>
            <person name="O'Donnell K."/>
            <person name="Stajich J.E."/>
            <person name="Bonito G."/>
        </authorList>
    </citation>
    <scope>NUCLEOTIDE SEQUENCE</scope>
    <source>
        <strain evidence="3">NVP1</strain>
    </source>
</reference>
<organism evidence="3 4">
    <name type="scientific">Podila minutissima</name>
    <dbReference type="NCBI Taxonomy" id="64525"/>
    <lineage>
        <taxon>Eukaryota</taxon>
        <taxon>Fungi</taxon>
        <taxon>Fungi incertae sedis</taxon>
        <taxon>Mucoromycota</taxon>
        <taxon>Mortierellomycotina</taxon>
        <taxon>Mortierellomycetes</taxon>
        <taxon>Mortierellales</taxon>
        <taxon>Mortierellaceae</taxon>
        <taxon>Podila</taxon>
    </lineage>
</organism>
<feature type="coiled-coil region" evidence="1">
    <location>
        <begin position="316"/>
        <end position="350"/>
    </location>
</feature>
<keyword evidence="1" id="KW-0175">Coiled coil</keyword>
<evidence type="ECO:0000256" key="1">
    <source>
        <dbReference type="SAM" id="Coils"/>
    </source>
</evidence>
<gene>
    <name evidence="3" type="ORF">BG006_001944</name>
</gene>
<evidence type="ECO:0000256" key="2">
    <source>
        <dbReference type="SAM" id="MobiDB-lite"/>
    </source>
</evidence>
<dbReference type="Proteomes" id="UP000696485">
    <property type="component" value="Unassembled WGS sequence"/>
</dbReference>
<feature type="non-terminal residue" evidence="3">
    <location>
        <position position="353"/>
    </location>
</feature>
<feature type="compositionally biased region" description="Low complexity" evidence="2">
    <location>
        <begin position="17"/>
        <end position="29"/>
    </location>
</feature>
<feature type="region of interest" description="Disordered" evidence="2">
    <location>
        <begin position="95"/>
        <end position="185"/>
    </location>
</feature>
<dbReference type="AlphaFoldDB" id="A0A9P5S9R9"/>
<feature type="compositionally biased region" description="Pro residues" evidence="2">
    <location>
        <begin position="56"/>
        <end position="65"/>
    </location>
</feature>
<feature type="region of interest" description="Disordered" evidence="2">
    <location>
        <begin position="1"/>
        <end position="78"/>
    </location>
</feature>
<sequence>MLNHNQNKSVVSDPTKSSHPQPQPQHLPSTAQPQMYHDPHHTYIPQDQVYHQQHFSPPPPPPPSRPVEQDSIPERQLHNDLATNLFGRDIAVESYPTSSTAHVAPLSQIEDAKKRSKGTDTLIQPDPCHPPSEASTSTSASNTGIHPVDNPPSTQDFHMGDDVYPAASESESTSTAITAEEKAPNPPIASEYLMVTAPSSSSYIAHFSIPESLRPAFRDVLCNPPDPDLKIKKKSVRFTKSVRSSMGLQLPPVGTFPPSSLVTSGKKALSVGPAQPVSDKDPEEKLAELTELKQMKIRQDDLFHLKEQVFTIAHSLEDKDSILDEVRAERKSLQSELSRYIAMVKQVQKDLEL</sequence>
<feature type="compositionally biased region" description="Low complexity" evidence="2">
    <location>
        <begin position="131"/>
        <end position="141"/>
    </location>
</feature>
<feature type="compositionally biased region" description="Polar residues" evidence="2">
    <location>
        <begin position="1"/>
        <end position="15"/>
    </location>
</feature>
<comment type="caution">
    <text evidence="3">The sequence shown here is derived from an EMBL/GenBank/DDBJ whole genome shotgun (WGS) entry which is preliminary data.</text>
</comment>
<proteinExistence type="predicted"/>
<name>A0A9P5S9R9_9FUNG</name>
<dbReference type="EMBL" id="JAAAUY010001412">
    <property type="protein sequence ID" value="KAF9322934.1"/>
    <property type="molecule type" value="Genomic_DNA"/>
</dbReference>